<keyword evidence="1" id="KW-0732">Signal</keyword>
<name>A0A915I9W4_ROMCU</name>
<sequence length="130" mass="14595">MNIVSMSALVWHIAFAEIPTTDNIRRGEVVFNREQAKFNVLKDCGFLVNEHINRGMDFESKKVKGGFSGGMSNPGVGTWNSYRLVSARVADDRLSAAYAFLILKHKDADDASTIFCHFTEDMHIRLSPLE</sequence>
<dbReference type="Proteomes" id="UP000887565">
    <property type="component" value="Unplaced"/>
</dbReference>
<feature type="signal peptide" evidence="1">
    <location>
        <begin position="1"/>
        <end position="16"/>
    </location>
</feature>
<evidence type="ECO:0000313" key="3">
    <source>
        <dbReference type="WBParaSite" id="nRc.2.0.1.t10964-RA"/>
    </source>
</evidence>
<proteinExistence type="predicted"/>
<accession>A0A915I9W4</accession>
<reference evidence="3" key="1">
    <citation type="submission" date="2022-11" db="UniProtKB">
        <authorList>
            <consortium name="WormBaseParasite"/>
        </authorList>
    </citation>
    <scope>IDENTIFICATION</scope>
</reference>
<feature type="chain" id="PRO_5038023074" evidence="1">
    <location>
        <begin position="17"/>
        <end position="130"/>
    </location>
</feature>
<organism evidence="2 3">
    <name type="scientific">Romanomermis culicivorax</name>
    <name type="common">Nematode worm</name>
    <dbReference type="NCBI Taxonomy" id="13658"/>
    <lineage>
        <taxon>Eukaryota</taxon>
        <taxon>Metazoa</taxon>
        <taxon>Ecdysozoa</taxon>
        <taxon>Nematoda</taxon>
        <taxon>Enoplea</taxon>
        <taxon>Dorylaimia</taxon>
        <taxon>Mermithida</taxon>
        <taxon>Mermithoidea</taxon>
        <taxon>Mermithidae</taxon>
        <taxon>Romanomermis</taxon>
    </lineage>
</organism>
<dbReference type="WBParaSite" id="nRc.2.0.1.t10964-RA">
    <property type="protein sequence ID" value="nRc.2.0.1.t10964-RA"/>
    <property type="gene ID" value="nRc.2.0.1.g10964"/>
</dbReference>
<evidence type="ECO:0000256" key="1">
    <source>
        <dbReference type="SAM" id="SignalP"/>
    </source>
</evidence>
<dbReference type="AlphaFoldDB" id="A0A915I9W4"/>
<protein>
    <submittedName>
        <fullName evidence="3">Uncharacterized protein</fullName>
    </submittedName>
</protein>
<evidence type="ECO:0000313" key="2">
    <source>
        <dbReference type="Proteomes" id="UP000887565"/>
    </source>
</evidence>
<keyword evidence="2" id="KW-1185">Reference proteome</keyword>